<evidence type="ECO:0000313" key="4">
    <source>
        <dbReference type="Proteomes" id="UP001620597"/>
    </source>
</evidence>
<name>A0ABW8NEW2_9GAMM</name>
<dbReference type="RefSeq" id="WP_416204943.1">
    <property type="nucleotide sequence ID" value="NZ_JBBKTX010000003.1"/>
</dbReference>
<evidence type="ECO:0000256" key="2">
    <source>
        <dbReference type="SAM" id="SignalP"/>
    </source>
</evidence>
<dbReference type="Gene3D" id="2.50.20.10">
    <property type="entry name" value="Lipoprotein localisation LolA/LolB/LppX"/>
    <property type="match status" value="1"/>
</dbReference>
<sequence>MKFKKAVLGCLMTALLTPQVYAAVAADKAAQLGSVLTDIGAEKAGNADGSIPEYNGGLKTPPPQYNKGSGVRPDPFADEKPLVSITAANMSAYDSKLTMATKELLKRFPDTFRVDLYPTHRTAAFPEYVIDNTKKNATSAVTTDGGLGLKNAYPGYPFPIPQNGYEVMWNHLLRFVGVAVEGKYDTINVDLNGQATLATTGIIRQEFPIYDPAKEGMIKEDDTFTRLTIHYTAPARRAGESIMSMDFVNSDKHPRRAWQYLPGQRRVKLAPSISYDTPNPGTAGMSTYDDTWTFNGAMDRFNFKLIGKKELIVPYNSYKLVYESKGEDVIQEKHLNPDTVRWELHRVWVVEATLKPGKRHIYSKRIFYVDEDSWVALTSDQYDARDQLYRAGFSFYTTSYEIPAPQVDTMVVYDFVAGSYSLTGANTGPYGGNVQVPLLPDRDWSPDALAGAGVR</sequence>
<dbReference type="Pfam" id="PF07044">
    <property type="entry name" value="DUF1329"/>
    <property type="match status" value="1"/>
</dbReference>
<evidence type="ECO:0000256" key="1">
    <source>
        <dbReference type="SAM" id="MobiDB-lite"/>
    </source>
</evidence>
<reference evidence="3 4" key="1">
    <citation type="submission" date="2024-03" db="EMBL/GenBank/DDBJ databases">
        <title>High-quality draft genome sequence of Oceanobacter sp. wDCs-4.</title>
        <authorList>
            <person name="Dong C."/>
        </authorList>
    </citation>
    <scope>NUCLEOTIDE SEQUENCE [LARGE SCALE GENOMIC DNA]</scope>
    <source>
        <strain evidence="4">wDCs-4</strain>
    </source>
</reference>
<proteinExistence type="predicted"/>
<keyword evidence="4" id="KW-1185">Reference proteome</keyword>
<dbReference type="Proteomes" id="UP001620597">
    <property type="component" value="Unassembled WGS sequence"/>
</dbReference>
<evidence type="ECO:0000313" key="3">
    <source>
        <dbReference type="EMBL" id="MFK4751489.1"/>
    </source>
</evidence>
<dbReference type="InterPro" id="IPR010752">
    <property type="entry name" value="DUF1329"/>
</dbReference>
<feature type="region of interest" description="Disordered" evidence="1">
    <location>
        <begin position="48"/>
        <end position="73"/>
    </location>
</feature>
<dbReference type="CDD" id="cd16329">
    <property type="entry name" value="LolA_like"/>
    <property type="match status" value="1"/>
</dbReference>
<comment type="caution">
    <text evidence="3">The sequence shown here is derived from an EMBL/GenBank/DDBJ whole genome shotgun (WGS) entry which is preliminary data.</text>
</comment>
<gene>
    <name evidence="3" type="ORF">WG929_03600</name>
</gene>
<feature type="signal peptide" evidence="2">
    <location>
        <begin position="1"/>
        <end position="22"/>
    </location>
</feature>
<protein>
    <submittedName>
        <fullName evidence="3">DUF1329 domain-containing protein</fullName>
    </submittedName>
</protein>
<feature type="chain" id="PRO_5045617049" evidence="2">
    <location>
        <begin position="23"/>
        <end position="455"/>
    </location>
</feature>
<dbReference type="EMBL" id="JBBKTX010000003">
    <property type="protein sequence ID" value="MFK4751489.1"/>
    <property type="molecule type" value="Genomic_DNA"/>
</dbReference>
<organism evidence="3 4">
    <name type="scientific">Oceanobacter antarcticus</name>
    <dbReference type="NCBI Taxonomy" id="3133425"/>
    <lineage>
        <taxon>Bacteria</taxon>
        <taxon>Pseudomonadati</taxon>
        <taxon>Pseudomonadota</taxon>
        <taxon>Gammaproteobacteria</taxon>
        <taxon>Oceanospirillales</taxon>
        <taxon>Oceanospirillaceae</taxon>
        <taxon>Oceanobacter</taxon>
    </lineage>
</organism>
<accession>A0ABW8NEW2</accession>
<keyword evidence="2" id="KW-0732">Signal</keyword>